<sequence>MDADRLRWLGSNARGNFLLVSELIHGQRKGSIVIPEGKLGRGWGGFGLHLKKTLEDSLLRQGHYGIRND</sequence>
<evidence type="ECO:0000313" key="2">
    <source>
        <dbReference type="Proteomes" id="UP000237347"/>
    </source>
</evidence>
<evidence type="ECO:0000313" key="1">
    <source>
        <dbReference type="EMBL" id="KAK7837461.1"/>
    </source>
</evidence>
<accession>A0AAW0KG44</accession>
<keyword evidence="2" id="KW-1185">Reference proteome</keyword>
<organism evidence="1 2">
    <name type="scientific">Quercus suber</name>
    <name type="common">Cork oak</name>
    <dbReference type="NCBI Taxonomy" id="58331"/>
    <lineage>
        <taxon>Eukaryota</taxon>
        <taxon>Viridiplantae</taxon>
        <taxon>Streptophyta</taxon>
        <taxon>Embryophyta</taxon>
        <taxon>Tracheophyta</taxon>
        <taxon>Spermatophyta</taxon>
        <taxon>Magnoliopsida</taxon>
        <taxon>eudicotyledons</taxon>
        <taxon>Gunneridae</taxon>
        <taxon>Pentapetalae</taxon>
        <taxon>rosids</taxon>
        <taxon>fabids</taxon>
        <taxon>Fagales</taxon>
        <taxon>Fagaceae</taxon>
        <taxon>Quercus</taxon>
    </lineage>
</organism>
<dbReference type="AlphaFoldDB" id="A0AAW0KG44"/>
<comment type="caution">
    <text evidence="1">The sequence shown here is derived from an EMBL/GenBank/DDBJ whole genome shotgun (WGS) entry which is preliminary data.</text>
</comment>
<dbReference type="Proteomes" id="UP000237347">
    <property type="component" value="Unassembled WGS sequence"/>
</dbReference>
<proteinExistence type="predicted"/>
<protein>
    <submittedName>
        <fullName evidence="1">Uncharacterized protein</fullName>
    </submittedName>
</protein>
<dbReference type="EMBL" id="PKMF04000329">
    <property type="protein sequence ID" value="KAK7837461.1"/>
    <property type="molecule type" value="Genomic_DNA"/>
</dbReference>
<gene>
    <name evidence="1" type="ORF">CFP56_021261</name>
</gene>
<reference evidence="1 2" key="1">
    <citation type="journal article" date="2018" name="Sci. Data">
        <title>The draft genome sequence of cork oak.</title>
        <authorList>
            <person name="Ramos A.M."/>
            <person name="Usie A."/>
            <person name="Barbosa P."/>
            <person name="Barros P.M."/>
            <person name="Capote T."/>
            <person name="Chaves I."/>
            <person name="Simoes F."/>
            <person name="Abreu I."/>
            <person name="Carrasquinho I."/>
            <person name="Faro C."/>
            <person name="Guimaraes J.B."/>
            <person name="Mendonca D."/>
            <person name="Nobrega F."/>
            <person name="Rodrigues L."/>
            <person name="Saibo N.J.M."/>
            <person name="Varela M.C."/>
            <person name="Egas C."/>
            <person name="Matos J."/>
            <person name="Miguel C.M."/>
            <person name="Oliveira M.M."/>
            <person name="Ricardo C.P."/>
            <person name="Goncalves S."/>
        </authorList>
    </citation>
    <scope>NUCLEOTIDE SEQUENCE [LARGE SCALE GENOMIC DNA]</scope>
    <source>
        <strain evidence="2">cv. HL8</strain>
    </source>
</reference>
<name>A0AAW0KG44_QUESU</name>